<dbReference type="GO" id="GO:0030378">
    <property type="term" value="F:serine racemase activity"/>
    <property type="evidence" value="ECO:0007669"/>
    <property type="project" value="TreeGrafter"/>
</dbReference>
<evidence type="ECO:0000256" key="7">
    <source>
        <dbReference type="ARBA" id="ARBA00022898"/>
    </source>
</evidence>
<evidence type="ECO:0000313" key="10">
    <source>
        <dbReference type="EMBL" id="QEE15796.1"/>
    </source>
</evidence>
<dbReference type="GO" id="GO:0030170">
    <property type="term" value="F:pyridoxal phosphate binding"/>
    <property type="evidence" value="ECO:0007669"/>
    <property type="project" value="InterPro"/>
</dbReference>
<accession>A0A5B9DB10</accession>
<proteinExistence type="inferred from homology"/>
<dbReference type="GO" id="GO:0018114">
    <property type="term" value="F:threonine racemase activity"/>
    <property type="evidence" value="ECO:0007669"/>
    <property type="project" value="TreeGrafter"/>
</dbReference>
<dbReference type="PANTHER" id="PTHR43050">
    <property type="entry name" value="SERINE / THREONINE RACEMASE FAMILY MEMBER"/>
    <property type="match status" value="1"/>
</dbReference>
<evidence type="ECO:0000256" key="2">
    <source>
        <dbReference type="ARBA" id="ARBA00001933"/>
    </source>
</evidence>
<name>A0A5B9DB10_9ARCH</name>
<dbReference type="GO" id="GO:0070179">
    <property type="term" value="P:D-serine biosynthetic process"/>
    <property type="evidence" value="ECO:0007669"/>
    <property type="project" value="TreeGrafter"/>
</dbReference>
<dbReference type="AlphaFoldDB" id="A0A5B9DB10"/>
<reference evidence="10 11" key="2">
    <citation type="journal article" date="2024" name="Int. J. Syst. Evol. Microbiol.">
        <title>Promethearchaeum syntrophicum gen. nov., sp. nov., an anaerobic, obligately syntrophic archaeon, the first isolate of the lineage 'Asgard' archaea, and proposal of the new archaeal phylum Promethearchaeota phyl. nov. and kingdom Promethearchaeati regn. nov.</title>
        <authorList>
            <person name="Imachi H."/>
            <person name="Nobu M.K."/>
            <person name="Kato S."/>
            <person name="Takaki Y."/>
            <person name="Miyazaki M."/>
            <person name="Miyata M."/>
            <person name="Ogawara M."/>
            <person name="Saito Y."/>
            <person name="Sakai S."/>
            <person name="Tahara Y.O."/>
            <person name="Takano Y."/>
            <person name="Tasumi E."/>
            <person name="Uematsu K."/>
            <person name="Yoshimura T."/>
            <person name="Itoh T."/>
            <person name="Ohkuma M."/>
            <person name="Takai K."/>
        </authorList>
    </citation>
    <scope>NUCLEOTIDE SEQUENCE [LARGE SCALE GENOMIC DNA]</scope>
    <source>
        <strain evidence="10 11">MK-D1</strain>
    </source>
</reference>
<dbReference type="GO" id="GO:0005524">
    <property type="term" value="F:ATP binding"/>
    <property type="evidence" value="ECO:0007669"/>
    <property type="project" value="TreeGrafter"/>
</dbReference>
<comment type="cofactor">
    <cofactor evidence="2">
        <name>pyridoxal 5'-phosphate</name>
        <dbReference type="ChEBI" id="CHEBI:597326"/>
    </cofactor>
</comment>
<reference evidence="10 11" key="1">
    <citation type="journal article" date="2020" name="Nature">
        <title>Isolation of an archaeon at the prokaryote-eukaryote interface.</title>
        <authorList>
            <person name="Imachi H."/>
            <person name="Nobu M.K."/>
            <person name="Nakahara N."/>
            <person name="Morono Y."/>
            <person name="Ogawara M."/>
            <person name="Takaki Y."/>
            <person name="Takano Y."/>
            <person name="Uematsu K."/>
            <person name="Ikuta T."/>
            <person name="Ito M."/>
            <person name="Matsui Y."/>
            <person name="Miyazaki M."/>
            <person name="Murata K."/>
            <person name="Saito Y."/>
            <person name="Sakai S."/>
            <person name="Song C."/>
            <person name="Tasumi E."/>
            <person name="Yamanaka Y."/>
            <person name="Yamaguchi T."/>
            <person name="Kamagata Y."/>
            <person name="Tamaki H."/>
            <person name="Takai K."/>
        </authorList>
    </citation>
    <scope>NUCLEOTIDE SEQUENCE [LARGE SCALE GENOMIC DNA]</scope>
    <source>
        <strain evidence="10 11">MK-D1</strain>
    </source>
</reference>
<comment type="cofactor">
    <cofactor evidence="4">
        <name>Mg(2+)</name>
        <dbReference type="ChEBI" id="CHEBI:18420"/>
    </cofactor>
</comment>
<dbReference type="PROSITE" id="PS00165">
    <property type="entry name" value="DEHYDRATASE_SER_THR"/>
    <property type="match status" value="1"/>
</dbReference>
<sequence>MISFDDIQNAYERIKKNVNHTPIVTSRTLNDMTKAQISLKCENMQRVGAFKFRGAYNALSQLSEEEKERGVITHSSGNHAQAVALASKILGIQATIVMPNTSPLCKVNATRKTYEANVVFCQNSQDSRRQTTEKLIEKNNYTLIHPYDNDNVIAGAGTAALEFLNEKPNLDVIMAPVGGGGLLSGSSIAVKGFNPKIIVYGAEPLNADDAYRSFNSGQVEINEDPDTIADGLRTTLCERTLQIIKENVDEIFLVSEQEIIEAMEFVWTRMKIIIEPSSAVPIAAILSGKVPIENKKVGIIISGGNFNLSEFFDEFKKL</sequence>
<dbReference type="GO" id="GO:0003941">
    <property type="term" value="F:L-serine ammonia-lyase activity"/>
    <property type="evidence" value="ECO:0007669"/>
    <property type="project" value="TreeGrafter"/>
</dbReference>
<evidence type="ECO:0000256" key="3">
    <source>
        <dbReference type="ARBA" id="ARBA00001936"/>
    </source>
</evidence>
<dbReference type="Gene3D" id="3.40.50.1100">
    <property type="match status" value="2"/>
</dbReference>
<keyword evidence="7" id="KW-0663">Pyridoxal phosphate</keyword>
<evidence type="ECO:0000256" key="6">
    <source>
        <dbReference type="ARBA" id="ARBA00022842"/>
    </source>
</evidence>
<dbReference type="RefSeq" id="WP_147662697.1">
    <property type="nucleotide sequence ID" value="NZ_CP042905.2"/>
</dbReference>
<dbReference type="InterPro" id="IPR036052">
    <property type="entry name" value="TrpB-like_PALP_sf"/>
</dbReference>
<dbReference type="Pfam" id="PF00291">
    <property type="entry name" value="PALP"/>
    <property type="match status" value="1"/>
</dbReference>
<keyword evidence="11" id="KW-1185">Reference proteome</keyword>
<keyword evidence="8" id="KW-0456">Lyase</keyword>
<dbReference type="InterPro" id="IPR000634">
    <property type="entry name" value="Ser/Thr_deHydtase_PyrdxlP-BS"/>
</dbReference>
<organism evidence="10 11">
    <name type="scientific">Promethearchaeum syntrophicum</name>
    <dbReference type="NCBI Taxonomy" id="2594042"/>
    <lineage>
        <taxon>Archaea</taxon>
        <taxon>Promethearchaeati</taxon>
        <taxon>Promethearchaeota</taxon>
        <taxon>Promethearchaeia</taxon>
        <taxon>Promethearchaeales</taxon>
        <taxon>Promethearchaeaceae</taxon>
        <taxon>Promethearchaeum</taxon>
    </lineage>
</organism>
<comment type="cofactor">
    <cofactor evidence="3">
        <name>Mn(2+)</name>
        <dbReference type="ChEBI" id="CHEBI:29035"/>
    </cofactor>
</comment>
<dbReference type="OrthoDB" id="9915at2157"/>
<dbReference type="Proteomes" id="UP000321408">
    <property type="component" value="Chromosome"/>
</dbReference>
<evidence type="ECO:0000256" key="4">
    <source>
        <dbReference type="ARBA" id="ARBA00001946"/>
    </source>
</evidence>
<dbReference type="CDD" id="cd01562">
    <property type="entry name" value="Thr-dehyd"/>
    <property type="match status" value="1"/>
</dbReference>
<dbReference type="InterPro" id="IPR001926">
    <property type="entry name" value="TrpB-like_PALP"/>
</dbReference>
<keyword evidence="6" id="KW-0460">Magnesium</keyword>
<gene>
    <name evidence="10" type="ORF">DSAG12_01623</name>
</gene>
<dbReference type="PANTHER" id="PTHR43050:SF1">
    <property type="entry name" value="SERINE RACEMASE"/>
    <property type="match status" value="1"/>
</dbReference>
<comment type="similarity">
    <text evidence="5">Belongs to the serine/threonine dehydratase family.</text>
</comment>
<comment type="cofactor">
    <cofactor evidence="1">
        <name>Ca(2+)</name>
        <dbReference type="ChEBI" id="CHEBI:29108"/>
    </cofactor>
</comment>
<dbReference type="GO" id="GO:0000287">
    <property type="term" value="F:magnesium ion binding"/>
    <property type="evidence" value="ECO:0007669"/>
    <property type="project" value="TreeGrafter"/>
</dbReference>
<dbReference type="KEGG" id="psyt:DSAG12_01623"/>
<evidence type="ECO:0000313" key="11">
    <source>
        <dbReference type="Proteomes" id="UP000321408"/>
    </source>
</evidence>
<feature type="domain" description="Tryptophan synthase beta chain-like PALP" evidence="9">
    <location>
        <begin position="16"/>
        <end position="303"/>
    </location>
</feature>
<evidence type="ECO:0000256" key="8">
    <source>
        <dbReference type="ARBA" id="ARBA00023239"/>
    </source>
</evidence>
<dbReference type="EMBL" id="CP042905">
    <property type="protein sequence ID" value="QEE15796.1"/>
    <property type="molecule type" value="Genomic_DNA"/>
</dbReference>
<dbReference type="SUPFAM" id="SSF53686">
    <property type="entry name" value="Tryptophan synthase beta subunit-like PLP-dependent enzymes"/>
    <property type="match status" value="1"/>
</dbReference>
<evidence type="ECO:0000256" key="1">
    <source>
        <dbReference type="ARBA" id="ARBA00001913"/>
    </source>
</evidence>
<evidence type="ECO:0000259" key="9">
    <source>
        <dbReference type="Pfam" id="PF00291"/>
    </source>
</evidence>
<dbReference type="FunFam" id="3.40.50.1100:FF:000007">
    <property type="entry name" value="L-threonine dehydratase catabolic TdcB"/>
    <property type="match status" value="1"/>
</dbReference>
<dbReference type="GeneID" id="41329617"/>
<protein>
    <submittedName>
        <fullName evidence="10">Threonine/serine dehydratase</fullName>
    </submittedName>
</protein>
<evidence type="ECO:0000256" key="5">
    <source>
        <dbReference type="ARBA" id="ARBA00010869"/>
    </source>
</evidence>
<dbReference type="GO" id="GO:0008721">
    <property type="term" value="F:D-serine ammonia-lyase activity"/>
    <property type="evidence" value="ECO:0007669"/>
    <property type="project" value="TreeGrafter"/>
</dbReference>